<protein>
    <submittedName>
        <fullName evidence="2">Uncharacterized protein</fullName>
    </submittedName>
</protein>
<dbReference type="EMBL" id="LAZR01067629">
    <property type="protein sequence ID" value="KKK51202.1"/>
    <property type="molecule type" value="Genomic_DNA"/>
</dbReference>
<feature type="region of interest" description="Disordered" evidence="1">
    <location>
        <begin position="41"/>
        <end position="69"/>
    </location>
</feature>
<evidence type="ECO:0000313" key="2">
    <source>
        <dbReference type="EMBL" id="KKK51202.1"/>
    </source>
</evidence>
<evidence type="ECO:0000256" key="1">
    <source>
        <dbReference type="SAM" id="MobiDB-lite"/>
    </source>
</evidence>
<organism evidence="2">
    <name type="scientific">marine sediment metagenome</name>
    <dbReference type="NCBI Taxonomy" id="412755"/>
    <lineage>
        <taxon>unclassified sequences</taxon>
        <taxon>metagenomes</taxon>
        <taxon>ecological metagenomes</taxon>
    </lineage>
</organism>
<accession>A0A0F8W392</accession>
<name>A0A0F8W392_9ZZZZ</name>
<sequence length="69" mass="7492">MKVTVYVVVTVYSGVLHEVEGRGTEDAAESYAAECRKDLGISDDPEAESEHTVSVWPLTVDIPDSGRKP</sequence>
<gene>
    <name evidence="2" type="ORF">LCGC14_3117310</name>
</gene>
<reference evidence="2" key="1">
    <citation type="journal article" date="2015" name="Nature">
        <title>Complex archaea that bridge the gap between prokaryotes and eukaryotes.</title>
        <authorList>
            <person name="Spang A."/>
            <person name="Saw J.H."/>
            <person name="Jorgensen S.L."/>
            <person name="Zaremba-Niedzwiedzka K."/>
            <person name="Martijn J."/>
            <person name="Lind A.E."/>
            <person name="van Eijk R."/>
            <person name="Schleper C."/>
            <person name="Guy L."/>
            <person name="Ettema T.J."/>
        </authorList>
    </citation>
    <scope>NUCLEOTIDE SEQUENCE</scope>
</reference>
<comment type="caution">
    <text evidence="2">The sequence shown here is derived from an EMBL/GenBank/DDBJ whole genome shotgun (WGS) entry which is preliminary data.</text>
</comment>
<dbReference type="AlphaFoldDB" id="A0A0F8W392"/>
<proteinExistence type="predicted"/>